<organism evidence="1 2">
    <name type="scientific">Lentzea waywayandensis</name>
    <dbReference type="NCBI Taxonomy" id="84724"/>
    <lineage>
        <taxon>Bacteria</taxon>
        <taxon>Bacillati</taxon>
        <taxon>Actinomycetota</taxon>
        <taxon>Actinomycetes</taxon>
        <taxon>Pseudonocardiales</taxon>
        <taxon>Pseudonocardiaceae</taxon>
        <taxon>Lentzea</taxon>
    </lineage>
</organism>
<dbReference type="EMBL" id="FOYL01000004">
    <property type="protein sequence ID" value="SFR17641.1"/>
    <property type="molecule type" value="Genomic_DNA"/>
</dbReference>
<protein>
    <submittedName>
        <fullName evidence="1">Uncharacterized protein</fullName>
    </submittedName>
</protein>
<proteinExistence type="predicted"/>
<keyword evidence="2" id="KW-1185">Reference proteome</keyword>
<reference evidence="2" key="1">
    <citation type="submission" date="2016-10" db="EMBL/GenBank/DDBJ databases">
        <authorList>
            <person name="Varghese N."/>
            <person name="Submissions S."/>
        </authorList>
    </citation>
    <scope>NUCLEOTIDE SEQUENCE [LARGE SCALE GENOMIC DNA]</scope>
    <source>
        <strain evidence="2">DSM 44232</strain>
    </source>
</reference>
<dbReference type="AlphaFoldDB" id="A0A1I6EJA6"/>
<evidence type="ECO:0000313" key="1">
    <source>
        <dbReference type="EMBL" id="SFR17641.1"/>
    </source>
</evidence>
<dbReference type="Proteomes" id="UP000198583">
    <property type="component" value="Unassembled WGS sequence"/>
</dbReference>
<evidence type="ECO:0000313" key="2">
    <source>
        <dbReference type="Proteomes" id="UP000198583"/>
    </source>
</evidence>
<sequence>MLKIIKNNKKLRLNPPSQQPRAGSWALAGLLSGLSHGAGRWIFDKSMRLVEFIFNG</sequence>
<gene>
    <name evidence="1" type="ORF">SAMN04488564_104621</name>
</gene>
<accession>A0A1I6EJA6</accession>
<name>A0A1I6EJA6_9PSEU</name>